<dbReference type="AlphaFoldDB" id="A0A077ASW6"/>
<dbReference type="Proteomes" id="UP000028926">
    <property type="component" value="Chromosome"/>
</dbReference>
<keyword evidence="2" id="KW-1185">Reference proteome</keyword>
<proteinExistence type="predicted"/>
<gene>
    <name evidence="1" type="ORF">ID47_05470</name>
</gene>
<name>A0A077ASW6_9PROT</name>
<dbReference type="STRING" id="91604.ID47_05470"/>
<evidence type="ECO:0000313" key="1">
    <source>
        <dbReference type="EMBL" id="AIK96302.1"/>
    </source>
</evidence>
<sequence length="144" mass="15251">MHHSRYASAVVSDMLFDYGGHYAHSKLSEVADYAQSIGRDELESNRNRYLADAMGSGALMGVSVIGMTKGKAPKVSLIKGLDLATTTSKASFIAISHGRSSVNRISAEKWLNQNGSPGLPMAVPGRVQSRINIINGKSGSVANS</sequence>
<protein>
    <submittedName>
        <fullName evidence="1">Uncharacterized protein</fullName>
    </submittedName>
</protein>
<dbReference type="RefSeq" id="WP_038464597.1">
    <property type="nucleotide sequence ID" value="NZ_CP008941.1"/>
</dbReference>
<organism evidence="1 2">
    <name type="scientific">Candidatus Odyssella acanthamoebae</name>
    <dbReference type="NCBI Taxonomy" id="91604"/>
    <lineage>
        <taxon>Bacteria</taxon>
        <taxon>Pseudomonadati</taxon>
        <taxon>Pseudomonadota</taxon>
        <taxon>Alphaproteobacteria</taxon>
        <taxon>Holosporales</taxon>
        <taxon>Candidatus Paracaedibacteraceae</taxon>
        <taxon>Candidatus Odyssella</taxon>
    </lineage>
</organism>
<dbReference type="EMBL" id="CP008941">
    <property type="protein sequence ID" value="AIK96302.1"/>
    <property type="molecule type" value="Genomic_DNA"/>
</dbReference>
<reference evidence="1 2" key="1">
    <citation type="submission" date="2014-07" db="EMBL/GenBank/DDBJ databases">
        <title>Comparative genomic insights into amoeba endosymbionts belonging to the families of Holosporaceae and Candidatus Midichloriaceae within Rickettsiales.</title>
        <authorList>
            <person name="Wang Z."/>
            <person name="Wu M."/>
        </authorList>
    </citation>
    <scope>NUCLEOTIDE SEQUENCE [LARGE SCALE GENOMIC DNA]</scope>
    <source>
        <strain evidence="1">PRA3</strain>
    </source>
</reference>
<accession>A0A077ASW6</accession>
<evidence type="ECO:0000313" key="2">
    <source>
        <dbReference type="Proteomes" id="UP000028926"/>
    </source>
</evidence>
<dbReference type="HOGENOM" id="CLU_1792965_0_0_5"/>
<dbReference type="KEGG" id="paca:ID47_05470"/>